<evidence type="ECO:0000256" key="1">
    <source>
        <dbReference type="ARBA" id="ARBA00004123"/>
    </source>
</evidence>
<dbReference type="PANTHER" id="PTHR28615">
    <property type="entry name" value="PAK4-INHIBITOR INKA1-RELATED"/>
    <property type="match status" value="1"/>
</dbReference>
<proteinExistence type="inferred from homology"/>
<dbReference type="RefSeq" id="XP_030641515.1">
    <property type="nucleotide sequence ID" value="XM_030785655.1"/>
</dbReference>
<comment type="similarity">
    <text evidence="2">Belongs to the INKA family.</text>
</comment>
<evidence type="ECO:0000256" key="3">
    <source>
        <dbReference type="ARBA" id="ARBA00023242"/>
    </source>
</evidence>
<evidence type="ECO:0000313" key="11">
    <source>
        <dbReference type="RefSeq" id="XP_030641515.1"/>
    </source>
</evidence>
<sequence length="413" mass="46436">MDNCLRRLKQELLSMKEAGDGLHAQMNSMMGALQELKLLQVQTALEQLEISNKSSLVIPQDTQSHRPLDQQVLDQQLMEQTSRGLSQKAIPVSGKLSQTVQSFSRESSPSPTALQVEPMLLFTSSPVEDHGPPSPRMPRHQGPRQALHRGSLSTQPSFSSSEDDSLPIDHRYSQESTTMWDVPLSPISGMPLEETQPHFYPLQMAELQGILDSLSREGPSIDSDFSQDDPNDSGDWTSSLMNLSRNRQPLVLGDNFFADLVGNWLDLPELESRITGDGEAGESLGEGAHPLRLSRSQEFCRRLSLTTNIFKKVLRSVRPDRDKLLKERPGWMPQEEEEAELLKRPKNKKVSKPKGTFYWPFRARTNGQKSKSRPAQGPSQEQCMNSEVHVGQGWSETVKKHQPIFDYSSAIWV</sequence>
<feature type="region of interest" description="Disordered" evidence="8">
    <location>
        <begin position="215"/>
        <end position="236"/>
    </location>
</feature>
<dbReference type="GO" id="GO:0005634">
    <property type="term" value="C:nucleus"/>
    <property type="evidence" value="ECO:0007669"/>
    <property type="project" value="UniProtKB-SubCell"/>
</dbReference>
<evidence type="ECO:0000313" key="10">
    <source>
        <dbReference type="Proteomes" id="UP000504632"/>
    </source>
</evidence>
<dbReference type="PANTHER" id="PTHR28615:SF2">
    <property type="entry name" value="PAK4-INHIBITOR INKA2"/>
    <property type="match status" value="1"/>
</dbReference>
<evidence type="ECO:0000256" key="4">
    <source>
        <dbReference type="ARBA" id="ARBA00045406"/>
    </source>
</evidence>
<dbReference type="CTD" id="55924"/>
<reference evidence="11" key="1">
    <citation type="submission" date="2025-08" db="UniProtKB">
        <authorList>
            <consortium name="RefSeq"/>
        </authorList>
    </citation>
    <scope>IDENTIFICATION</scope>
</reference>
<dbReference type="InParanoid" id="A0A6J2W7W5"/>
<evidence type="ECO:0000256" key="6">
    <source>
        <dbReference type="ARBA" id="ARBA00070090"/>
    </source>
</evidence>
<feature type="region of interest" description="Disordered" evidence="8">
    <location>
        <begin position="124"/>
        <end position="168"/>
    </location>
</feature>
<dbReference type="InterPro" id="IPR039201">
    <property type="entry name" value="Inka"/>
</dbReference>
<feature type="domain" description="FAM212" evidence="9">
    <location>
        <begin position="229"/>
        <end position="270"/>
    </location>
</feature>
<evidence type="ECO:0000256" key="2">
    <source>
        <dbReference type="ARBA" id="ARBA00008302"/>
    </source>
</evidence>
<keyword evidence="3" id="KW-0539">Nucleus</keyword>
<dbReference type="Gene3D" id="3.30.200.20">
    <property type="entry name" value="Phosphorylase Kinase, domain 1"/>
    <property type="match status" value="1"/>
</dbReference>
<evidence type="ECO:0000256" key="7">
    <source>
        <dbReference type="ARBA" id="ARBA00072461"/>
    </source>
</evidence>
<organism evidence="10 11">
    <name type="scientific">Chanos chanos</name>
    <name type="common">Milkfish</name>
    <name type="synonym">Mugil chanos</name>
    <dbReference type="NCBI Taxonomy" id="29144"/>
    <lineage>
        <taxon>Eukaryota</taxon>
        <taxon>Metazoa</taxon>
        <taxon>Chordata</taxon>
        <taxon>Craniata</taxon>
        <taxon>Vertebrata</taxon>
        <taxon>Euteleostomi</taxon>
        <taxon>Actinopterygii</taxon>
        <taxon>Neopterygii</taxon>
        <taxon>Teleostei</taxon>
        <taxon>Ostariophysi</taxon>
        <taxon>Gonorynchiformes</taxon>
        <taxon>Chanidae</taxon>
        <taxon>Chanos</taxon>
    </lineage>
</organism>
<comment type="function">
    <text evidence="4">Inhibitor of the serine/threonine-protein kinase PAK4. Acts by binding PAK4 in a substrate-like manner, inhibiting the protein kinase activity.</text>
</comment>
<name>A0A6J2W7W5_CHACN</name>
<comment type="subunit">
    <text evidence="5">Interacts with PAK4.</text>
</comment>
<dbReference type="FunFam" id="3.30.200.20:FF:000319">
    <property type="entry name" value="Inka box actin regulator 2"/>
    <property type="match status" value="1"/>
</dbReference>
<dbReference type="GO" id="GO:0030291">
    <property type="term" value="F:protein serine/threonine kinase inhibitor activity"/>
    <property type="evidence" value="ECO:0007669"/>
    <property type="project" value="InterPro"/>
</dbReference>
<dbReference type="InterPro" id="IPR029267">
    <property type="entry name" value="FAM212"/>
</dbReference>
<dbReference type="FunCoup" id="A0A6J2W7W5">
    <property type="interactions" value="1250"/>
</dbReference>
<dbReference type="Pfam" id="PF15342">
    <property type="entry name" value="FAM212"/>
    <property type="match status" value="1"/>
</dbReference>
<protein>
    <recommendedName>
        <fullName evidence="7">PAK4-inhibitor INKA2</fullName>
    </recommendedName>
    <alternativeName>
        <fullName evidence="6">PAK4-inhibitor inka2</fullName>
    </alternativeName>
</protein>
<dbReference type="Proteomes" id="UP000504632">
    <property type="component" value="Chromosome 9"/>
</dbReference>
<accession>A0A6J2W7W5</accession>
<feature type="compositionally biased region" description="Polar residues" evidence="8">
    <location>
        <begin position="151"/>
        <end position="160"/>
    </location>
</feature>
<feature type="region of interest" description="Disordered" evidence="8">
    <location>
        <begin position="362"/>
        <end position="386"/>
    </location>
</feature>
<comment type="subcellular location">
    <subcellularLocation>
        <location evidence="1">Nucleus</location>
    </subcellularLocation>
</comment>
<dbReference type="GO" id="GO:0019901">
    <property type="term" value="F:protein kinase binding"/>
    <property type="evidence" value="ECO:0007669"/>
    <property type="project" value="TreeGrafter"/>
</dbReference>
<evidence type="ECO:0000259" key="9">
    <source>
        <dbReference type="Pfam" id="PF15342"/>
    </source>
</evidence>
<evidence type="ECO:0000256" key="5">
    <source>
        <dbReference type="ARBA" id="ARBA00046852"/>
    </source>
</evidence>
<keyword evidence="10" id="KW-1185">Reference proteome</keyword>
<dbReference type="AlphaFoldDB" id="A0A6J2W7W5"/>
<dbReference type="OrthoDB" id="9931119at2759"/>
<dbReference type="GeneID" id="115821867"/>
<gene>
    <name evidence="11" type="primary">inka2</name>
</gene>
<evidence type="ECO:0000256" key="8">
    <source>
        <dbReference type="SAM" id="MobiDB-lite"/>
    </source>
</evidence>